<evidence type="ECO:0000313" key="1">
    <source>
        <dbReference type="EMBL" id="SBW85045.1"/>
    </source>
</evidence>
<sequence length="91" mass="10243">MECRLFPLFFLTITKHGMPDFVSNEKSLLEQSPQVLMSDQRKGCVKRRTGTIEDRCARGALFNGNTQSLRHFCGELIRGPGIPTARDGFIV</sequence>
<proteinExistence type="predicted"/>
<dbReference type="AlphaFoldDB" id="A0A1D3K9X8"/>
<gene>
    <name evidence="1" type="ORF">PVE_R2G1020</name>
</gene>
<dbReference type="Proteomes" id="UP000245431">
    <property type="component" value="Chromosome PVE_r2"/>
</dbReference>
<name>A0A1D3K9X8_PSEVE</name>
<evidence type="ECO:0000313" key="2">
    <source>
        <dbReference type="Proteomes" id="UP000245431"/>
    </source>
</evidence>
<accession>A0A1D3K9X8</accession>
<organism evidence="1 2">
    <name type="scientific">Pseudomonas veronii 1YdBTEX2</name>
    <dbReference type="NCBI Taxonomy" id="1295141"/>
    <lineage>
        <taxon>Bacteria</taxon>
        <taxon>Pseudomonadati</taxon>
        <taxon>Pseudomonadota</taxon>
        <taxon>Gammaproteobacteria</taxon>
        <taxon>Pseudomonadales</taxon>
        <taxon>Pseudomonadaceae</taxon>
        <taxon>Pseudomonas</taxon>
    </lineage>
</organism>
<dbReference type="EMBL" id="LT599584">
    <property type="protein sequence ID" value="SBW85045.1"/>
    <property type="molecule type" value="Genomic_DNA"/>
</dbReference>
<reference evidence="2" key="1">
    <citation type="submission" date="2016-07" db="EMBL/GenBank/DDBJ databases">
        <authorList>
            <person name="Florea S."/>
            <person name="Webb J.S."/>
            <person name="Jaromczyk J."/>
            <person name="Schardl C.L."/>
        </authorList>
    </citation>
    <scope>NUCLEOTIDE SEQUENCE [LARGE SCALE GENOMIC DNA]</scope>
    <source>
        <strain evidence="2">1YdBTEX2</strain>
    </source>
</reference>
<protein>
    <submittedName>
        <fullName evidence="1">Uncharacterized protein</fullName>
    </submittedName>
</protein>